<evidence type="ECO:0000256" key="1">
    <source>
        <dbReference type="SAM" id="Phobius"/>
    </source>
</evidence>
<gene>
    <name evidence="2" type="ORF">VDLFYP95_00272</name>
</gene>
<name>A0A6N3E8G9_9FIRM</name>
<protein>
    <submittedName>
        <fullName evidence="2">Uncharacterized protein</fullName>
    </submittedName>
</protein>
<keyword evidence="1" id="KW-1133">Transmembrane helix</keyword>
<proteinExistence type="predicted"/>
<evidence type="ECO:0000313" key="2">
    <source>
        <dbReference type="EMBL" id="VYU36972.1"/>
    </source>
</evidence>
<reference evidence="2" key="1">
    <citation type="submission" date="2019-11" db="EMBL/GenBank/DDBJ databases">
        <authorList>
            <person name="Feng L."/>
        </authorList>
    </citation>
    <scope>NUCLEOTIDE SEQUENCE</scope>
    <source>
        <strain evidence="2">VdisparLFYP95</strain>
    </source>
</reference>
<accession>A0A6N3E8G9</accession>
<keyword evidence="1" id="KW-0812">Transmembrane</keyword>
<dbReference type="EMBL" id="CACRUF010000057">
    <property type="protein sequence ID" value="VYU36972.1"/>
    <property type="molecule type" value="Genomic_DNA"/>
</dbReference>
<feature type="transmembrane region" description="Helical" evidence="1">
    <location>
        <begin position="6"/>
        <end position="33"/>
    </location>
</feature>
<sequence length="317" mass="36798">MNSKRVLKWIGCVVAAILLIYITLMVIVILLLAGSSEFKNSSIHLTEFRNSTLFYDDEDHKIADKVVAVHEVDNKLYYITLDGIGIFDENVSLLDTWNKDLNKYNTFIPRIDAKETHFNVSLDELYPNISSLDETDRDIWHEIFFDSEKRYTGPHAGYTIKLPFYVSYRKEDMVKHNDIVDLSTGHIIGKYGSEHILRNNAYYNFEFGKLTKIDFSQKGIYSYYSDNLNIGRFSKNNLGDEGYESYAQNELNKVRMKDLTVLPNLMNQQFIVFDSFNDFSDFDKDTFEALAINAIKNRKALQLGPLENQTLQQYLSK</sequence>
<organism evidence="2">
    <name type="scientific">Veillonella dispar</name>
    <dbReference type="NCBI Taxonomy" id="39778"/>
    <lineage>
        <taxon>Bacteria</taxon>
        <taxon>Bacillati</taxon>
        <taxon>Bacillota</taxon>
        <taxon>Negativicutes</taxon>
        <taxon>Veillonellales</taxon>
        <taxon>Veillonellaceae</taxon>
        <taxon>Veillonella</taxon>
    </lineage>
</organism>
<dbReference type="AlphaFoldDB" id="A0A6N3E8G9"/>
<keyword evidence="1" id="KW-0472">Membrane</keyword>
<dbReference type="RefSeq" id="WP_156720098.1">
    <property type="nucleotide sequence ID" value="NZ_CACRUF010000057.1"/>
</dbReference>